<evidence type="ECO:0000256" key="3">
    <source>
        <dbReference type="ARBA" id="ARBA00023125"/>
    </source>
</evidence>
<dbReference type="PROSITE" id="PS00715">
    <property type="entry name" value="SIGMA70_1"/>
    <property type="match status" value="1"/>
</dbReference>
<dbReference type="GO" id="GO:0006352">
    <property type="term" value="P:DNA-templated transcription initiation"/>
    <property type="evidence" value="ECO:0007669"/>
    <property type="project" value="InterPro"/>
</dbReference>
<comment type="caution">
    <text evidence="7">The sequence shown here is derived from an EMBL/GenBank/DDBJ whole genome shotgun (WGS) entry which is preliminary data.</text>
</comment>
<evidence type="ECO:0000259" key="6">
    <source>
        <dbReference type="PROSITE" id="PS00715"/>
    </source>
</evidence>
<dbReference type="PRINTS" id="PR00046">
    <property type="entry name" value="SIGMA70FCT"/>
</dbReference>
<dbReference type="NCBIfam" id="TIGR02980">
    <property type="entry name" value="SigBFG"/>
    <property type="match status" value="1"/>
</dbReference>
<dbReference type="EMBL" id="LOHS01000093">
    <property type="protein sequence ID" value="OAH12233.1"/>
    <property type="molecule type" value="Genomic_DNA"/>
</dbReference>
<keyword evidence="1" id="KW-0805">Transcription regulation</keyword>
<evidence type="ECO:0000256" key="1">
    <source>
        <dbReference type="ARBA" id="ARBA00023015"/>
    </source>
</evidence>
<dbReference type="InterPro" id="IPR014322">
    <property type="entry name" value="RNA_pol_sigma-B/F/G"/>
</dbReference>
<reference evidence="7 8" key="1">
    <citation type="submission" date="2015-12" db="EMBL/GenBank/DDBJ databases">
        <title>Genome sequence of Streptomyces sp. G25.</title>
        <authorList>
            <person name="Poehlein A."/>
            <person name="Roettig A."/>
            <person name="Hiessl S."/>
            <person name="Hauschild P."/>
            <person name="Schauer J."/>
            <person name="Madkour M.H."/>
            <person name="Al-Ansari A.M."/>
            <person name="Almakishah N.H."/>
            <person name="Steinbuechel A."/>
            <person name="Daniel R."/>
        </authorList>
    </citation>
    <scope>NUCLEOTIDE SEQUENCE [LARGE SCALE GENOMIC DNA]</scope>
    <source>
        <strain evidence="8">G25(2015)</strain>
    </source>
</reference>
<dbReference type="AlphaFoldDB" id="A0A177HMY4"/>
<feature type="domain" description="RNA polymerase sigma-70" evidence="6">
    <location>
        <begin position="111"/>
        <end position="124"/>
    </location>
</feature>
<dbReference type="InterPro" id="IPR014284">
    <property type="entry name" value="RNA_pol_sigma-70_dom"/>
</dbReference>
<dbReference type="RefSeq" id="WP_078067390.1">
    <property type="nucleotide sequence ID" value="NZ_LOHS01000093.1"/>
</dbReference>
<accession>A0A177HMY4</accession>
<dbReference type="GO" id="GO:0016987">
    <property type="term" value="F:sigma factor activity"/>
    <property type="evidence" value="ECO:0007669"/>
    <property type="project" value="UniProtKB-KW"/>
</dbReference>
<feature type="region of interest" description="Disordered" evidence="5">
    <location>
        <begin position="1"/>
        <end position="35"/>
    </location>
</feature>
<organism evidence="7 8">
    <name type="scientific">Streptomyces jeddahensis</name>
    <dbReference type="NCBI Taxonomy" id="1716141"/>
    <lineage>
        <taxon>Bacteria</taxon>
        <taxon>Bacillati</taxon>
        <taxon>Actinomycetota</taxon>
        <taxon>Actinomycetes</taxon>
        <taxon>Kitasatosporales</taxon>
        <taxon>Streptomycetaceae</taxon>
        <taxon>Streptomyces</taxon>
    </lineage>
</organism>
<dbReference type="PANTHER" id="PTHR30385">
    <property type="entry name" value="SIGMA FACTOR F FLAGELLAR"/>
    <property type="match status" value="1"/>
</dbReference>
<dbReference type="Gene3D" id="1.20.120.1810">
    <property type="match status" value="1"/>
</dbReference>
<feature type="region of interest" description="Disordered" evidence="5">
    <location>
        <begin position="305"/>
        <end position="353"/>
    </location>
</feature>
<feature type="compositionally biased region" description="Low complexity" evidence="5">
    <location>
        <begin position="337"/>
        <end position="353"/>
    </location>
</feature>
<name>A0A177HMY4_9ACTN</name>
<proteinExistence type="predicted"/>
<dbReference type="OrthoDB" id="9804285at2"/>
<evidence type="ECO:0000256" key="4">
    <source>
        <dbReference type="ARBA" id="ARBA00023163"/>
    </source>
</evidence>
<dbReference type="PANTHER" id="PTHR30385:SF4">
    <property type="entry name" value="RNA POLYMERASE SIGMA-E FACTOR"/>
    <property type="match status" value="1"/>
</dbReference>
<keyword evidence="2" id="KW-0731">Sigma factor</keyword>
<evidence type="ECO:0000256" key="5">
    <source>
        <dbReference type="SAM" id="MobiDB-lite"/>
    </source>
</evidence>
<dbReference type="InterPro" id="IPR007627">
    <property type="entry name" value="RNA_pol_sigma70_r2"/>
</dbReference>
<keyword evidence="3" id="KW-0238">DNA-binding</keyword>
<dbReference type="Pfam" id="PF04542">
    <property type="entry name" value="Sigma70_r2"/>
    <property type="match status" value="1"/>
</dbReference>
<dbReference type="GO" id="GO:0003677">
    <property type="term" value="F:DNA binding"/>
    <property type="evidence" value="ECO:0007669"/>
    <property type="project" value="UniProtKB-KW"/>
</dbReference>
<keyword evidence="4" id="KW-0804">Transcription</keyword>
<dbReference type="STRING" id="1716141.STSP_44280"/>
<evidence type="ECO:0000313" key="7">
    <source>
        <dbReference type="EMBL" id="OAH12233.1"/>
    </source>
</evidence>
<dbReference type="InterPro" id="IPR007624">
    <property type="entry name" value="RNA_pol_sigma70_r3"/>
</dbReference>
<evidence type="ECO:0000313" key="8">
    <source>
        <dbReference type="Proteomes" id="UP000077381"/>
    </source>
</evidence>
<sequence>MSSLTRPVRTRDTRDTRDREPPAETPPAAPSAAPSPVARAALSGLPEIPDLRTIGAMDARALSASLFKRLRTLEEGTPEYSYVRNTLVELNLSLVKYAATRFRNRRESMEDIVQVGTIGLIKAIDRFDVQREVEFRSFALPTIVGEIKRFFRDTSWAVRVPRRLQELRIDIAKAVDTLEQQLGRAPTTAELAEGLGISEDELEEGRQAANVYAARSLDAPVENDEPRSRTTHQLGEEDPALDVVECLESLKPLIATLPERERLILSLRFCDELTQSEIGARLGISQMHVSRLLARTLDVLRTGLLEDPEPDYPEAGPEPGPDGDGPGSGGDTREAVVTRAPPAPATESASARH</sequence>
<dbReference type="Proteomes" id="UP000077381">
    <property type="component" value="Unassembled WGS sequence"/>
</dbReference>
<dbReference type="Pfam" id="PF04539">
    <property type="entry name" value="Sigma70_r3"/>
    <property type="match status" value="1"/>
</dbReference>
<protein>
    <submittedName>
        <fullName evidence="7">RNA polymerase sigma factor SigF</fullName>
    </submittedName>
</protein>
<dbReference type="CDD" id="cd06171">
    <property type="entry name" value="Sigma70_r4"/>
    <property type="match status" value="1"/>
</dbReference>
<dbReference type="InterPro" id="IPR007630">
    <property type="entry name" value="RNA_pol_sigma70_r4"/>
</dbReference>
<dbReference type="InterPro" id="IPR013324">
    <property type="entry name" value="RNA_pol_sigma_r3/r4-like"/>
</dbReference>
<feature type="compositionally biased region" description="Basic and acidic residues" evidence="5">
    <location>
        <begin position="9"/>
        <end position="22"/>
    </location>
</feature>
<dbReference type="NCBIfam" id="TIGR02937">
    <property type="entry name" value="sigma70-ECF"/>
    <property type="match status" value="1"/>
</dbReference>
<keyword evidence="8" id="KW-1185">Reference proteome</keyword>
<dbReference type="InterPro" id="IPR013325">
    <property type="entry name" value="RNA_pol_sigma_r2"/>
</dbReference>
<evidence type="ECO:0000256" key="2">
    <source>
        <dbReference type="ARBA" id="ARBA00023082"/>
    </source>
</evidence>
<dbReference type="SUPFAM" id="SSF88659">
    <property type="entry name" value="Sigma3 and sigma4 domains of RNA polymerase sigma factors"/>
    <property type="match status" value="2"/>
</dbReference>
<dbReference type="PATRIC" id="fig|1716141.3.peg.4658"/>
<dbReference type="InterPro" id="IPR000943">
    <property type="entry name" value="RNA_pol_sigma70"/>
</dbReference>
<dbReference type="Gene3D" id="1.20.140.160">
    <property type="match status" value="1"/>
</dbReference>
<dbReference type="SUPFAM" id="SSF88946">
    <property type="entry name" value="Sigma2 domain of RNA polymerase sigma factors"/>
    <property type="match status" value="1"/>
</dbReference>
<gene>
    <name evidence="7" type="primary">sigF_5</name>
    <name evidence="7" type="ORF">STSP_44280</name>
</gene>
<dbReference type="Pfam" id="PF04545">
    <property type="entry name" value="Sigma70_r4"/>
    <property type="match status" value="1"/>
</dbReference>